<keyword evidence="1" id="KW-0472">Membrane</keyword>
<keyword evidence="1" id="KW-1133">Transmembrane helix</keyword>
<accession>A0A6J4SP65</accession>
<dbReference type="EMBL" id="CADCVQ010000078">
    <property type="protein sequence ID" value="CAA9499558.1"/>
    <property type="molecule type" value="Genomic_DNA"/>
</dbReference>
<dbReference type="Pfam" id="PF07332">
    <property type="entry name" value="Phage_holin_3_6"/>
    <property type="match status" value="1"/>
</dbReference>
<proteinExistence type="predicted"/>
<evidence type="ECO:0000313" key="2">
    <source>
        <dbReference type="EMBL" id="CAA9499558.1"/>
    </source>
</evidence>
<organism evidence="2">
    <name type="scientific">uncultured Solirubrobacteraceae bacterium</name>
    <dbReference type="NCBI Taxonomy" id="1162706"/>
    <lineage>
        <taxon>Bacteria</taxon>
        <taxon>Bacillati</taxon>
        <taxon>Actinomycetota</taxon>
        <taxon>Thermoleophilia</taxon>
        <taxon>Solirubrobacterales</taxon>
        <taxon>Solirubrobacteraceae</taxon>
        <taxon>environmental samples</taxon>
    </lineage>
</organism>
<feature type="transmembrane region" description="Helical" evidence="1">
    <location>
        <begin position="82"/>
        <end position="106"/>
    </location>
</feature>
<gene>
    <name evidence="2" type="ORF">AVDCRST_MAG67-1844</name>
</gene>
<evidence type="ECO:0008006" key="3">
    <source>
        <dbReference type="Google" id="ProtNLM"/>
    </source>
</evidence>
<dbReference type="InterPro" id="IPR009937">
    <property type="entry name" value="Phage_holin_3_6"/>
</dbReference>
<feature type="transmembrane region" description="Helical" evidence="1">
    <location>
        <begin position="47"/>
        <end position="76"/>
    </location>
</feature>
<protein>
    <recommendedName>
        <fullName evidence="3">Phage holin family protein</fullName>
    </recommendedName>
</protein>
<keyword evidence="1" id="KW-0812">Transmembrane</keyword>
<reference evidence="2" key="1">
    <citation type="submission" date="2020-02" db="EMBL/GenBank/DDBJ databases">
        <authorList>
            <person name="Meier V. D."/>
        </authorList>
    </citation>
    <scope>NUCLEOTIDE SEQUENCE</scope>
    <source>
        <strain evidence="2">AVDCRST_MAG67</strain>
    </source>
</reference>
<dbReference type="AlphaFoldDB" id="A0A6J4SP65"/>
<name>A0A6J4SP65_9ACTN</name>
<evidence type="ECO:0000256" key="1">
    <source>
        <dbReference type="SAM" id="Phobius"/>
    </source>
</evidence>
<sequence>MAAESPTHDLAQTVQDISERVTLLVHEEIELAKAEVTGKVTKLLRGIVVGLAAGLFVVVGLLFLLHGMAWLAWYALPIGDDSIFWGFFLVAGLLFLLGGIAGYLAAKFFKDSTPPVPEMAIDEAGKIRKTLMRKKKK</sequence>